<dbReference type="Proteomes" id="UP001151760">
    <property type="component" value="Unassembled WGS sequence"/>
</dbReference>
<keyword evidence="2" id="KW-1185">Reference proteome</keyword>
<comment type="caution">
    <text evidence="1">The sequence shown here is derived from an EMBL/GenBank/DDBJ whole genome shotgun (WGS) entry which is preliminary data.</text>
</comment>
<sequence>MLCYLMGLEPYYIQCIKDDPFLPKMVEGAIKHELQWTNDERKVVNQYQRLKNIIISCLPNDIMGSVVSCETTKATWTDLVHSFEGPSNTKDNRIMDLKLEYQTFKAKPSESLLQTYTVTRPCSMSLLMMGLRNANHTHTLDLADIYVMFVYEDNLISRRYPETKKALITTPSDSSILTAFFSNNIVQDFQENFNDEADERSSEEYLRDLELEFRERALLANSKHFIK</sequence>
<accession>A0ABQ5CZ96</accession>
<evidence type="ECO:0000313" key="1">
    <source>
        <dbReference type="EMBL" id="GJT29889.1"/>
    </source>
</evidence>
<evidence type="ECO:0000313" key="2">
    <source>
        <dbReference type="Proteomes" id="UP001151760"/>
    </source>
</evidence>
<name>A0ABQ5CZ96_9ASTR</name>
<proteinExistence type="predicted"/>
<dbReference type="EMBL" id="BQNB010014579">
    <property type="protein sequence ID" value="GJT29889.1"/>
    <property type="molecule type" value="Genomic_DNA"/>
</dbReference>
<reference evidence="1" key="2">
    <citation type="submission" date="2022-01" db="EMBL/GenBank/DDBJ databases">
        <authorList>
            <person name="Yamashiro T."/>
            <person name="Shiraishi A."/>
            <person name="Satake H."/>
            <person name="Nakayama K."/>
        </authorList>
    </citation>
    <scope>NUCLEOTIDE SEQUENCE</scope>
</reference>
<gene>
    <name evidence="1" type="ORF">Tco_0910164</name>
</gene>
<organism evidence="1 2">
    <name type="scientific">Tanacetum coccineum</name>
    <dbReference type="NCBI Taxonomy" id="301880"/>
    <lineage>
        <taxon>Eukaryota</taxon>
        <taxon>Viridiplantae</taxon>
        <taxon>Streptophyta</taxon>
        <taxon>Embryophyta</taxon>
        <taxon>Tracheophyta</taxon>
        <taxon>Spermatophyta</taxon>
        <taxon>Magnoliopsida</taxon>
        <taxon>eudicotyledons</taxon>
        <taxon>Gunneridae</taxon>
        <taxon>Pentapetalae</taxon>
        <taxon>asterids</taxon>
        <taxon>campanulids</taxon>
        <taxon>Asterales</taxon>
        <taxon>Asteraceae</taxon>
        <taxon>Asteroideae</taxon>
        <taxon>Anthemideae</taxon>
        <taxon>Anthemidinae</taxon>
        <taxon>Tanacetum</taxon>
    </lineage>
</organism>
<protein>
    <submittedName>
        <fullName evidence="1">Uncharacterized protein</fullName>
    </submittedName>
</protein>
<reference evidence="1" key="1">
    <citation type="journal article" date="2022" name="Int. J. Mol. Sci.">
        <title>Draft Genome of Tanacetum Coccineum: Genomic Comparison of Closely Related Tanacetum-Family Plants.</title>
        <authorList>
            <person name="Yamashiro T."/>
            <person name="Shiraishi A."/>
            <person name="Nakayama K."/>
            <person name="Satake H."/>
        </authorList>
    </citation>
    <scope>NUCLEOTIDE SEQUENCE</scope>
</reference>